<keyword evidence="1" id="KW-1133">Transmembrane helix</keyword>
<dbReference type="AlphaFoldDB" id="A0A1F6T428"/>
<name>A0A1F6T428_9PROT</name>
<gene>
    <name evidence="2" type="ORF">A2140_03280</name>
</gene>
<dbReference type="EMBL" id="MFSQ01000080">
    <property type="protein sequence ID" value="OGI39826.1"/>
    <property type="molecule type" value="Genomic_DNA"/>
</dbReference>
<protein>
    <submittedName>
        <fullName evidence="2">Uncharacterized protein</fullName>
    </submittedName>
</protein>
<evidence type="ECO:0000313" key="2">
    <source>
        <dbReference type="EMBL" id="OGI39826.1"/>
    </source>
</evidence>
<keyword evidence="1" id="KW-0812">Transmembrane</keyword>
<evidence type="ECO:0000256" key="1">
    <source>
        <dbReference type="SAM" id="Phobius"/>
    </source>
</evidence>
<reference evidence="2 3" key="1">
    <citation type="journal article" date="2016" name="Nat. Commun.">
        <title>Thousands of microbial genomes shed light on interconnected biogeochemical processes in an aquifer system.</title>
        <authorList>
            <person name="Anantharaman K."/>
            <person name="Brown C.T."/>
            <person name="Hug L.A."/>
            <person name="Sharon I."/>
            <person name="Castelle C.J."/>
            <person name="Probst A.J."/>
            <person name="Thomas B.C."/>
            <person name="Singh A."/>
            <person name="Wilkins M.J."/>
            <person name="Karaoz U."/>
            <person name="Brodie E.L."/>
            <person name="Williams K.H."/>
            <person name="Hubbard S.S."/>
            <person name="Banfield J.F."/>
        </authorList>
    </citation>
    <scope>NUCLEOTIDE SEQUENCE [LARGE SCALE GENOMIC DNA]</scope>
</reference>
<keyword evidence="1" id="KW-0472">Membrane</keyword>
<dbReference type="Proteomes" id="UP000178379">
    <property type="component" value="Unassembled WGS sequence"/>
</dbReference>
<feature type="transmembrane region" description="Helical" evidence="1">
    <location>
        <begin position="38"/>
        <end position="57"/>
    </location>
</feature>
<accession>A0A1F6T428</accession>
<dbReference type="STRING" id="1817756.A2140_03280"/>
<comment type="caution">
    <text evidence="2">The sequence shown here is derived from an EMBL/GenBank/DDBJ whole genome shotgun (WGS) entry which is preliminary data.</text>
</comment>
<sequence length="77" mass="8149">MITERKPGFRFNIALCLLAMTGVAAMILLSLGLSPLTAILAAIAIACPLAALYAWWLGRRALKPLDRAGRTDAGKAP</sequence>
<organism evidence="2 3">
    <name type="scientific">Candidatus Muproteobacteria bacterium RBG_16_62_13</name>
    <dbReference type="NCBI Taxonomy" id="1817756"/>
    <lineage>
        <taxon>Bacteria</taxon>
        <taxon>Pseudomonadati</taxon>
        <taxon>Pseudomonadota</taxon>
        <taxon>Candidatus Muproteobacteria</taxon>
    </lineage>
</organism>
<feature type="transmembrane region" description="Helical" evidence="1">
    <location>
        <begin position="12"/>
        <end position="32"/>
    </location>
</feature>
<evidence type="ECO:0000313" key="3">
    <source>
        <dbReference type="Proteomes" id="UP000178379"/>
    </source>
</evidence>
<proteinExistence type="predicted"/>